<evidence type="ECO:0000259" key="5">
    <source>
        <dbReference type="PROSITE" id="PS50977"/>
    </source>
</evidence>
<dbReference type="InterPro" id="IPR001647">
    <property type="entry name" value="HTH_TetR"/>
</dbReference>
<dbReference type="OrthoDB" id="9816320at2"/>
<dbReference type="InterPro" id="IPR050109">
    <property type="entry name" value="HTH-type_TetR-like_transc_reg"/>
</dbReference>
<dbReference type="KEGG" id="halc:EY643_13390"/>
<dbReference type="PRINTS" id="PR00455">
    <property type="entry name" value="HTHTETR"/>
</dbReference>
<evidence type="ECO:0000313" key="7">
    <source>
        <dbReference type="Proteomes" id="UP000326287"/>
    </source>
</evidence>
<accession>A0A5P9NL60</accession>
<dbReference type="Pfam" id="PF00440">
    <property type="entry name" value="TetR_N"/>
    <property type="match status" value="1"/>
</dbReference>
<dbReference type="InterPro" id="IPR041674">
    <property type="entry name" value="TetR_C_22"/>
</dbReference>
<dbReference type="PANTHER" id="PTHR30055:SF234">
    <property type="entry name" value="HTH-TYPE TRANSCRIPTIONAL REGULATOR BETI"/>
    <property type="match status" value="1"/>
</dbReference>
<evidence type="ECO:0000256" key="4">
    <source>
        <dbReference type="PROSITE-ProRule" id="PRU00335"/>
    </source>
</evidence>
<sequence length="214" mass="24094">MTTPKRQVELLEKNRPRQERAKRTYEAIINAAAELLVEVGVERISTNLIAERAGITVPALYRYFPNKYAVLHALGAVLMDRQNEAFEQWMESFSGGTDEQDVLADIYSVLKLTYDVTRDMPGGLEVSLALRAVEPLRELRITSNRMVSEQFAAYMANATGIALDEQLQLQCRLGVEMAYAVVENALEDSALPEEQLLREGARMLHAYLDRVIST</sequence>
<dbReference type="Gene3D" id="1.10.357.10">
    <property type="entry name" value="Tetracycline Repressor, domain 2"/>
    <property type="match status" value="1"/>
</dbReference>
<protein>
    <submittedName>
        <fullName evidence="6">TetR/AcrR family transcriptional regulator</fullName>
    </submittedName>
</protein>
<dbReference type="RefSeq" id="WP_153239712.1">
    <property type="nucleotide sequence ID" value="NZ_CP036422.1"/>
</dbReference>
<evidence type="ECO:0000256" key="2">
    <source>
        <dbReference type="ARBA" id="ARBA00023125"/>
    </source>
</evidence>
<dbReference type="EMBL" id="CP036422">
    <property type="protein sequence ID" value="QFU76570.1"/>
    <property type="molecule type" value="Genomic_DNA"/>
</dbReference>
<dbReference type="Proteomes" id="UP000326287">
    <property type="component" value="Chromosome"/>
</dbReference>
<keyword evidence="1" id="KW-0805">Transcription regulation</keyword>
<feature type="domain" description="HTH tetR-type" evidence="5">
    <location>
        <begin position="22"/>
        <end position="82"/>
    </location>
</feature>
<name>A0A5P9NL60_9GAMM</name>
<gene>
    <name evidence="6" type="ORF">EY643_13390</name>
</gene>
<evidence type="ECO:0000256" key="1">
    <source>
        <dbReference type="ARBA" id="ARBA00023015"/>
    </source>
</evidence>
<evidence type="ECO:0000313" key="6">
    <source>
        <dbReference type="EMBL" id="QFU76570.1"/>
    </source>
</evidence>
<feature type="DNA-binding region" description="H-T-H motif" evidence="4">
    <location>
        <begin position="45"/>
        <end position="64"/>
    </location>
</feature>
<dbReference type="PROSITE" id="PS01081">
    <property type="entry name" value="HTH_TETR_1"/>
    <property type="match status" value="1"/>
</dbReference>
<dbReference type="GO" id="GO:0003700">
    <property type="term" value="F:DNA-binding transcription factor activity"/>
    <property type="evidence" value="ECO:0007669"/>
    <property type="project" value="TreeGrafter"/>
</dbReference>
<keyword evidence="3" id="KW-0804">Transcription</keyword>
<dbReference type="PANTHER" id="PTHR30055">
    <property type="entry name" value="HTH-TYPE TRANSCRIPTIONAL REGULATOR RUTR"/>
    <property type="match status" value="1"/>
</dbReference>
<dbReference type="GO" id="GO:0000976">
    <property type="term" value="F:transcription cis-regulatory region binding"/>
    <property type="evidence" value="ECO:0007669"/>
    <property type="project" value="TreeGrafter"/>
</dbReference>
<proteinExistence type="predicted"/>
<dbReference type="SUPFAM" id="SSF46689">
    <property type="entry name" value="Homeodomain-like"/>
    <property type="match status" value="1"/>
</dbReference>
<dbReference type="InterPro" id="IPR023772">
    <property type="entry name" value="DNA-bd_HTH_TetR-type_CS"/>
</dbReference>
<keyword evidence="2 4" id="KW-0238">DNA-binding</keyword>
<dbReference type="PROSITE" id="PS50977">
    <property type="entry name" value="HTH_TETR_2"/>
    <property type="match status" value="1"/>
</dbReference>
<evidence type="ECO:0000256" key="3">
    <source>
        <dbReference type="ARBA" id="ARBA00023163"/>
    </source>
</evidence>
<dbReference type="AlphaFoldDB" id="A0A5P9NL60"/>
<dbReference type="Pfam" id="PF17928">
    <property type="entry name" value="TetR_C_22"/>
    <property type="match status" value="1"/>
</dbReference>
<reference evidence="6 7" key="1">
    <citation type="submission" date="2019-02" db="EMBL/GenBank/DDBJ databases">
        <authorList>
            <person name="Li S.-H."/>
        </authorList>
    </citation>
    <scope>NUCLEOTIDE SEQUENCE [LARGE SCALE GENOMIC DNA]</scope>
    <source>
        <strain evidence="6 7">IMCC14385</strain>
    </source>
</reference>
<keyword evidence="7" id="KW-1185">Reference proteome</keyword>
<dbReference type="InterPro" id="IPR009057">
    <property type="entry name" value="Homeodomain-like_sf"/>
</dbReference>
<organism evidence="6 7">
    <name type="scientific">Halioglobus maricola</name>
    <dbReference type="NCBI Taxonomy" id="2601894"/>
    <lineage>
        <taxon>Bacteria</taxon>
        <taxon>Pseudomonadati</taxon>
        <taxon>Pseudomonadota</taxon>
        <taxon>Gammaproteobacteria</taxon>
        <taxon>Cellvibrionales</taxon>
        <taxon>Halieaceae</taxon>
        <taxon>Halioglobus</taxon>
    </lineage>
</organism>